<proteinExistence type="predicted"/>
<organism evidence="1 2">
    <name type="scientific">Flavobacterium bizetiae</name>
    <dbReference type="NCBI Taxonomy" id="2704140"/>
    <lineage>
        <taxon>Bacteria</taxon>
        <taxon>Pseudomonadati</taxon>
        <taxon>Bacteroidota</taxon>
        <taxon>Flavobacteriia</taxon>
        <taxon>Flavobacteriales</taxon>
        <taxon>Flavobacteriaceae</taxon>
        <taxon>Flavobacterium</taxon>
    </lineage>
</organism>
<dbReference type="AlphaFoldDB" id="A0A6J4GSL6"/>
<evidence type="ECO:0000313" key="1">
    <source>
        <dbReference type="EMBL" id="CAA9201270.1"/>
    </source>
</evidence>
<accession>A0A6J4GSL6</accession>
<dbReference type="Proteomes" id="UP000479938">
    <property type="component" value="Unassembled WGS sequence"/>
</dbReference>
<reference evidence="1 2" key="1">
    <citation type="submission" date="2020-02" db="EMBL/GenBank/DDBJ databases">
        <authorList>
            <person name="Criscuolo A."/>
        </authorList>
    </citation>
    <scope>NUCLEOTIDE SEQUENCE [LARGE SCALE GENOMIC DNA]</scope>
    <source>
        <strain evidence="1">CIP105534</strain>
    </source>
</reference>
<gene>
    <name evidence="1" type="ORF">FLA105534_03506</name>
</gene>
<name>A0A6J4GSL6_9FLAO</name>
<dbReference type="RefSeq" id="WP_173971991.1">
    <property type="nucleotide sequence ID" value="NZ_CADCSU010000125.1"/>
</dbReference>
<protein>
    <submittedName>
        <fullName evidence="1">Uncharacterized protein</fullName>
    </submittedName>
</protein>
<evidence type="ECO:0000313" key="2">
    <source>
        <dbReference type="Proteomes" id="UP000479938"/>
    </source>
</evidence>
<sequence>MQEFKIKYEQESPEPILGIDWNLYSNRILIAYRVESSIVLEIKTSSLEIVSSGKLKIGDKLKKIALNDNTTYALLVFEKKSVIVRLSDYSIFCQLERNDGFLDGAFAEKNTVYLTIPASSGSVDWSFWDYVNNDFQEYELERYEHYGRGAVLHPSKKLIGACWSAYQSGFLIHSAVPENKRLKYFNFGENECSRSEYEASCPSFNTDGDKIAFIVNPYLGGQENIEKLCIYDIENQSSALIEIPLPDFKNESVLNTYFMGQSEFVLLHKRSTIDIVELESKVNHQIINREIEYLSVNPYTNQFVVSESKKLSVYSFLNKESDDFNYSILSAVDYASSFVSNHINKLKVAGDKEVHIHAAISNTDEIPKVYVKFGFERAIYRLDSKEIIEEKLSESTKLEVTNWFDLNQETQLFKWKENNNEKKKTILKSKNNSLIEIFSGQRAMEQYPNIRIYYENSNWMVDVEDIKERESLPEAINEIANNWIDLNYIEIIKPWKNTADDNNLNLVTEGSLVQPMSKKSSFWVTLKNLWS</sequence>
<dbReference type="EMBL" id="CADCSU010000125">
    <property type="protein sequence ID" value="CAA9201270.1"/>
    <property type="molecule type" value="Genomic_DNA"/>
</dbReference>
<keyword evidence="2" id="KW-1185">Reference proteome</keyword>